<evidence type="ECO:0000256" key="6">
    <source>
        <dbReference type="ARBA" id="ARBA00022519"/>
    </source>
</evidence>
<name>A9IJT7_BORPD</name>
<evidence type="ECO:0000256" key="15">
    <source>
        <dbReference type="HAMAP-Rule" id="MF_00521"/>
    </source>
</evidence>
<evidence type="ECO:0000256" key="5">
    <source>
        <dbReference type="ARBA" id="ARBA00022475"/>
    </source>
</evidence>
<comment type="function">
    <text evidence="15">Catalyzes the ATP-dependent phosphorylation of the 3-deoxy-D-manno-octulosonic acid (Kdo) residue in Kdo-lipid IV(A) at the 4-OH position.</text>
</comment>
<evidence type="ECO:0000313" key="17">
    <source>
        <dbReference type="Proteomes" id="UP000001225"/>
    </source>
</evidence>
<keyword evidence="9 15" id="KW-0418">Kinase</keyword>
<evidence type="ECO:0000256" key="14">
    <source>
        <dbReference type="ARBA" id="ARBA00034417"/>
    </source>
</evidence>
<keyword evidence="5 15" id="KW-1003">Cell membrane</keyword>
<keyword evidence="12 15" id="KW-0472">Membrane</keyword>
<evidence type="ECO:0000256" key="13">
    <source>
        <dbReference type="ARBA" id="ARBA00029511"/>
    </source>
</evidence>
<evidence type="ECO:0000256" key="2">
    <source>
        <dbReference type="ARBA" id="ARBA00004713"/>
    </source>
</evidence>
<protein>
    <recommendedName>
        <fullName evidence="13 15">3-deoxy-D-manno-octulosonic acid kinase</fullName>
        <shortName evidence="15">Kdo kinase</shortName>
        <ecNumber evidence="4 15">2.7.1.166</ecNumber>
    </recommendedName>
</protein>
<dbReference type="SUPFAM" id="SSF56112">
    <property type="entry name" value="Protein kinase-like (PK-like)"/>
    <property type="match status" value="1"/>
</dbReference>
<dbReference type="GO" id="GO:0016773">
    <property type="term" value="F:phosphotransferase activity, alcohol group as acceptor"/>
    <property type="evidence" value="ECO:0007669"/>
    <property type="project" value="UniProtKB-UniRule"/>
</dbReference>
<evidence type="ECO:0000256" key="10">
    <source>
        <dbReference type="ARBA" id="ARBA00022840"/>
    </source>
</evidence>
<keyword evidence="10 15" id="KW-0067">ATP-binding</keyword>
<reference evidence="16 17" key="1">
    <citation type="journal article" date="2008" name="BMC Genomics">
        <title>The missing link: Bordetella petrii is endowed with both the metabolic versatility of environmental bacteria and virulence traits of pathogenic Bordetellae.</title>
        <authorList>
            <person name="Gross R."/>
            <person name="Guzman C.A."/>
            <person name="Sebaihia M."/>
            <person name="Martins Dos Santos V.A."/>
            <person name="Pieper D.H."/>
            <person name="Koebnik R."/>
            <person name="Lechner M."/>
            <person name="Bartels D."/>
            <person name="Buhrmester J."/>
            <person name="Choudhuri J.V."/>
            <person name="Ebensen T."/>
            <person name="Gaigalat L."/>
            <person name="Herrmann S."/>
            <person name="Khachane A.N."/>
            <person name="Larisch C."/>
            <person name="Link S."/>
            <person name="Linke B."/>
            <person name="Meyer F."/>
            <person name="Mormann S."/>
            <person name="Nakunst D."/>
            <person name="Rueckert C."/>
            <person name="Schneiker-Bekel S."/>
            <person name="Schulze K."/>
            <person name="Vorhoelter F.J."/>
            <person name="Yevsa T."/>
            <person name="Engle J.T."/>
            <person name="Goldman W.E."/>
            <person name="Puehler A."/>
            <person name="Goebel U.B."/>
            <person name="Goesmann A."/>
            <person name="Bloecker H."/>
            <person name="Kaiser O."/>
            <person name="Martinez-Arias R."/>
        </authorList>
    </citation>
    <scope>NUCLEOTIDE SEQUENCE [LARGE SCALE GENOMIC DNA]</scope>
    <source>
        <strain evidence="17">ATCC BAA-461 / DSM 12804 / CCUG 43448 / CIP 107267 / Se-1111R</strain>
    </source>
</reference>
<dbReference type="GO" id="GO:0009244">
    <property type="term" value="P:lipopolysaccharide core region biosynthetic process"/>
    <property type="evidence" value="ECO:0007669"/>
    <property type="project" value="UniProtKB-UniRule"/>
</dbReference>
<dbReference type="eggNOG" id="COG0478">
    <property type="taxonomic scope" value="Bacteria"/>
</dbReference>
<comment type="similarity">
    <text evidence="3 15">Belongs to the protein kinase superfamily. KdkA/RfaP family.</text>
</comment>
<evidence type="ECO:0000313" key="16">
    <source>
        <dbReference type="EMBL" id="CAP42286.1"/>
    </source>
</evidence>
<evidence type="ECO:0000256" key="4">
    <source>
        <dbReference type="ARBA" id="ARBA00011988"/>
    </source>
</evidence>
<evidence type="ECO:0000256" key="11">
    <source>
        <dbReference type="ARBA" id="ARBA00022985"/>
    </source>
</evidence>
<keyword evidence="8 15" id="KW-0547">Nucleotide-binding</keyword>
<evidence type="ECO:0000256" key="8">
    <source>
        <dbReference type="ARBA" id="ARBA00022741"/>
    </source>
</evidence>
<dbReference type="EMBL" id="AM902716">
    <property type="protein sequence ID" value="CAP42286.1"/>
    <property type="molecule type" value="Genomic_DNA"/>
</dbReference>
<comment type="pathway">
    <text evidence="2 15">Bacterial outer membrane biogenesis; LPS core biosynthesis.</text>
</comment>
<dbReference type="AlphaFoldDB" id="A9IJT7"/>
<dbReference type="Gene3D" id="1.10.510.10">
    <property type="entry name" value="Transferase(Phosphotransferase) domain 1"/>
    <property type="match status" value="1"/>
</dbReference>
<keyword evidence="6 15" id="KW-0997">Cell inner membrane</keyword>
<dbReference type="KEGG" id="bpt:Bpet1947"/>
<dbReference type="NCBIfam" id="NF002475">
    <property type="entry name" value="PRK01723.1"/>
    <property type="match status" value="1"/>
</dbReference>
<dbReference type="EC" id="2.7.1.166" evidence="4 15"/>
<evidence type="ECO:0000256" key="1">
    <source>
        <dbReference type="ARBA" id="ARBA00004515"/>
    </source>
</evidence>
<dbReference type="InterPro" id="IPR011009">
    <property type="entry name" value="Kinase-like_dom_sf"/>
</dbReference>
<keyword evidence="7 15" id="KW-0808">Transferase</keyword>
<dbReference type="Pfam" id="PF06293">
    <property type="entry name" value="Kdo"/>
    <property type="match status" value="1"/>
</dbReference>
<accession>A9IJT7</accession>
<evidence type="ECO:0000256" key="7">
    <source>
        <dbReference type="ARBA" id="ARBA00022679"/>
    </source>
</evidence>
<evidence type="ECO:0000256" key="3">
    <source>
        <dbReference type="ARBA" id="ARBA00010327"/>
    </source>
</evidence>
<comment type="catalytic activity">
    <reaction evidence="14 15">
        <text>an alpha-Kdo-(2-&gt;6)-lipid IVA + ATP = a 4-O-phospho-alpha-Kdo-(2-&gt;6)-lipid IVA + ADP + H(+)</text>
        <dbReference type="Rhea" id="RHEA:74271"/>
        <dbReference type="ChEBI" id="CHEBI:15378"/>
        <dbReference type="ChEBI" id="CHEBI:30616"/>
        <dbReference type="ChEBI" id="CHEBI:176428"/>
        <dbReference type="ChEBI" id="CHEBI:193140"/>
        <dbReference type="ChEBI" id="CHEBI:456216"/>
        <dbReference type="EC" id="2.7.1.166"/>
    </reaction>
</comment>
<organism evidence="16 17">
    <name type="scientific">Bordetella petrii (strain ATCC BAA-461 / DSM 12804 / CCUG 43448 / CIP 107267 / Se-1111R)</name>
    <dbReference type="NCBI Taxonomy" id="340100"/>
    <lineage>
        <taxon>Bacteria</taxon>
        <taxon>Pseudomonadati</taxon>
        <taxon>Pseudomonadota</taxon>
        <taxon>Betaproteobacteria</taxon>
        <taxon>Burkholderiales</taxon>
        <taxon>Alcaligenaceae</taxon>
        <taxon>Bordetella</taxon>
    </lineage>
</organism>
<evidence type="ECO:0000256" key="9">
    <source>
        <dbReference type="ARBA" id="ARBA00022777"/>
    </source>
</evidence>
<keyword evidence="17" id="KW-1185">Reference proteome</keyword>
<feature type="active site" evidence="15">
    <location>
        <position position="173"/>
    </location>
</feature>
<evidence type="ECO:0000256" key="12">
    <source>
        <dbReference type="ARBA" id="ARBA00023136"/>
    </source>
</evidence>
<dbReference type="GO" id="GO:0005886">
    <property type="term" value="C:plasma membrane"/>
    <property type="evidence" value="ECO:0007669"/>
    <property type="project" value="UniProtKB-SubCell"/>
</dbReference>
<dbReference type="HAMAP" id="MF_00521">
    <property type="entry name" value="KDO_kinase"/>
    <property type="match status" value="1"/>
</dbReference>
<dbReference type="GO" id="GO:0016301">
    <property type="term" value="F:kinase activity"/>
    <property type="evidence" value="ECO:0007669"/>
    <property type="project" value="UniProtKB-KW"/>
</dbReference>
<comment type="subcellular location">
    <subcellularLocation>
        <location evidence="1 15">Cell inner membrane</location>
        <topology evidence="1 15">Peripheral membrane protein</topology>
        <orientation evidence="1 15">Cytoplasmic side</orientation>
    </subcellularLocation>
</comment>
<dbReference type="InterPro" id="IPR022826">
    <property type="entry name" value="KDO_kinase"/>
</dbReference>
<keyword evidence="11 15" id="KW-0448">Lipopolysaccharide biosynthesis</keyword>
<proteinExistence type="inferred from homology"/>
<sequence>MTTEPGTDAAGARRLAWAGPPPGAMLCDARLGAADPHWLDPRWYGAQARPVDAGGRQSAWFVQHDDWQGVLRRYRRGGLVARISRDAYVWQGESRTRCFREYRLLAWLRERGLSVPAPLAAAYWRHGPAYRAAILVERIPQVRPLAQLLDQPVWDAAASAIAAMHRLGVWHADLNAYNILLDPQGRAWLIDFDRGTAGGISAHARRANMLRLRRSLQKVGGAAGLEFWNRLDQAYRACAD</sequence>
<dbReference type="GO" id="GO:0005524">
    <property type="term" value="F:ATP binding"/>
    <property type="evidence" value="ECO:0007669"/>
    <property type="project" value="UniProtKB-UniRule"/>
</dbReference>
<dbReference type="UniPathway" id="UPA00958"/>
<gene>
    <name evidence="15" type="primary">kdkA</name>
    <name evidence="16" type="ordered locus">Bpet1947</name>
</gene>
<dbReference type="Proteomes" id="UP000001225">
    <property type="component" value="Chromosome"/>
</dbReference>
<dbReference type="STRING" id="94624.Bpet1947"/>